<evidence type="ECO:0000256" key="11">
    <source>
        <dbReference type="ARBA" id="ARBA00023136"/>
    </source>
</evidence>
<dbReference type="FunFam" id="3.40.640.10:FF:000020">
    <property type="entry name" value="sphingosine-1-phosphate lyase 1"/>
    <property type="match status" value="1"/>
</dbReference>
<feature type="modified residue" description="N6-(pyridoxal phosphate)lysine" evidence="16">
    <location>
        <position position="117"/>
    </location>
</feature>
<dbReference type="EMBL" id="CAJNOJ010000048">
    <property type="protein sequence ID" value="CAF0955544.1"/>
    <property type="molecule type" value="Genomic_DNA"/>
</dbReference>
<evidence type="ECO:0000256" key="14">
    <source>
        <dbReference type="ARBA" id="ARBA00038965"/>
    </source>
</evidence>
<dbReference type="SUPFAM" id="SSF53383">
    <property type="entry name" value="PLP-dependent transferases"/>
    <property type="match status" value="1"/>
</dbReference>
<dbReference type="InterPro" id="IPR015421">
    <property type="entry name" value="PyrdxlP-dep_Trfase_major"/>
</dbReference>
<evidence type="ECO:0000256" key="17">
    <source>
        <dbReference type="RuleBase" id="RU000382"/>
    </source>
</evidence>
<evidence type="ECO:0000256" key="13">
    <source>
        <dbReference type="ARBA" id="ARBA00038302"/>
    </source>
</evidence>
<dbReference type="Pfam" id="PF00282">
    <property type="entry name" value="Pyridoxal_deC"/>
    <property type="match status" value="1"/>
</dbReference>
<dbReference type="EC" id="4.1.2.27" evidence="14"/>
<gene>
    <name evidence="18" type="ORF">EDS130_LOCUS12570</name>
</gene>
<protein>
    <recommendedName>
        <fullName evidence="14">sphinganine-1-phosphate aldolase</fullName>
        <ecNumber evidence="14">4.1.2.27</ecNumber>
    </recommendedName>
    <alternativeName>
        <fullName evidence="15">Sphingosine-1-phosphate aldolase</fullName>
    </alternativeName>
</protein>
<keyword evidence="11" id="KW-0472">Membrane</keyword>
<comment type="caution">
    <text evidence="18">The sequence shown here is derived from an EMBL/GenBank/DDBJ whole genome shotgun (WGS) entry which is preliminary data.</text>
</comment>
<dbReference type="InterPro" id="IPR015422">
    <property type="entry name" value="PyrdxlP-dep_Trfase_small"/>
</dbReference>
<comment type="pathway">
    <text evidence="3">Lipid metabolism; sphingolipid metabolism.</text>
</comment>
<dbReference type="GO" id="GO:0030149">
    <property type="term" value="P:sphingolipid catabolic process"/>
    <property type="evidence" value="ECO:0007669"/>
    <property type="project" value="TreeGrafter"/>
</dbReference>
<dbReference type="OrthoDB" id="10254570at2759"/>
<evidence type="ECO:0000313" key="19">
    <source>
        <dbReference type="Proteomes" id="UP000663852"/>
    </source>
</evidence>
<evidence type="ECO:0000256" key="15">
    <source>
        <dbReference type="ARBA" id="ARBA00042568"/>
    </source>
</evidence>
<accession>A0A814DDB2</accession>
<comment type="subcellular location">
    <subcellularLocation>
        <location evidence="2">Endoplasmic reticulum membrane</location>
        <topology evidence="2">Single-pass membrane protein</topology>
    </subcellularLocation>
</comment>
<evidence type="ECO:0000256" key="5">
    <source>
        <dbReference type="ARBA" id="ARBA00022692"/>
    </source>
</evidence>
<evidence type="ECO:0000256" key="6">
    <source>
        <dbReference type="ARBA" id="ARBA00022824"/>
    </source>
</evidence>
<proteinExistence type="inferred from homology"/>
<name>A0A814DDB2_ADIRI</name>
<dbReference type="PANTHER" id="PTHR42735">
    <property type="match status" value="1"/>
</dbReference>
<dbReference type="Gene3D" id="6.10.140.2150">
    <property type="match status" value="1"/>
</dbReference>
<dbReference type="PANTHER" id="PTHR42735:SF6">
    <property type="entry name" value="SPHINGOSINE-1-PHOSPHATE LYASE 1"/>
    <property type="match status" value="1"/>
</dbReference>
<keyword evidence="8" id="KW-0746">Sphingolipid metabolism</keyword>
<dbReference type="GO" id="GO:0008117">
    <property type="term" value="F:sphinganine-1-phosphate aldolase activity"/>
    <property type="evidence" value="ECO:0007669"/>
    <property type="project" value="UniProtKB-EC"/>
</dbReference>
<comment type="pathway">
    <text evidence="4">Sphingolipid metabolism.</text>
</comment>
<dbReference type="Proteomes" id="UP000663852">
    <property type="component" value="Unassembled WGS sequence"/>
</dbReference>
<dbReference type="InterPro" id="IPR002129">
    <property type="entry name" value="PyrdxlP-dep_de-COase"/>
</dbReference>
<keyword evidence="9" id="KW-1133">Transmembrane helix</keyword>
<evidence type="ECO:0000256" key="8">
    <source>
        <dbReference type="ARBA" id="ARBA00022919"/>
    </source>
</evidence>
<evidence type="ECO:0000256" key="10">
    <source>
        <dbReference type="ARBA" id="ARBA00023098"/>
    </source>
</evidence>
<evidence type="ECO:0000256" key="3">
    <source>
        <dbReference type="ARBA" id="ARBA00004760"/>
    </source>
</evidence>
<dbReference type="GO" id="GO:0005789">
    <property type="term" value="C:endoplasmic reticulum membrane"/>
    <property type="evidence" value="ECO:0007669"/>
    <property type="project" value="UniProtKB-SubCell"/>
</dbReference>
<comment type="similarity">
    <text evidence="13">Belongs to the group II decarboxylase family. Sphingosine-1-phosphate lyase subfamily.</text>
</comment>
<dbReference type="GO" id="GO:0030170">
    <property type="term" value="F:pyridoxal phosphate binding"/>
    <property type="evidence" value="ECO:0007669"/>
    <property type="project" value="InterPro"/>
</dbReference>
<evidence type="ECO:0000256" key="16">
    <source>
        <dbReference type="PIRSR" id="PIRSR602129-50"/>
    </source>
</evidence>
<dbReference type="GO" id="GO:0019752">
    <property type="term" value="P:carboxylic acid metabolic process"/>
    <property type="evidence" value="ECO:0007669"/>
    <property type="project" value="InterPro"/>
</dbReference>
<dbReference type="Gene3D" id="3.90.1150.10">
    <property type="entry name" value="Aspartate Aminotransferase, domain 1"/>
    <property type="match status" value="1"/>
</dbReference>
<evidence type="ECO:0000256" key="9">
    <source>
        <dbReference type="ARBA" id="ARBA00022989"/>
    </source>
</evidence>
<evidence type="ECO:0000256" key="12">
    <source>
        <dbReference type="ARBA" id="ARBA00023239"/>
    </source>
</evidence>
<evidence type="ECO:0000256" key="7">
    <source>
        <dbReference type="ARBA" id="ARBA00022898"/>
    </source>
</evidence>
<dbReference type="AlphaFoldDB" id="A0A814DDB2"/>
<keyword evidence="12 17" id="KW-0456">Lyase</keyword>
<evidence type="ECO:0000256" key="4">
    <source>
        <dbReference type="ARBA" id="ARBA00004991"/>
    </source>
</evidence>
<organism evidence="18 19">
    <name type="scientific">Adineta ricciae</name>
    <name type="common">Rotifer</name>
    <dbReference type="NCBI Taxonomy" id="249248"/>
    <lineage>
        <taxon>Eukaryota</taxon>
        <taxon>Metazoa</taxon>
        <taxon>Spiralia</taxon>
        <taxon>Gnathifera</taxon>
        <taxon>Rotifera</taxon>
        <taxon>Eurotatoria</taxon>
        <taxon>Bdelloidea</taxon>
        <taxon>Adinetida</taxon>
        <taxon>Adinetidae</taxon>
        <taxon>Adineta</taxon>
    </lineage>
</organism>
<dbReference type="InterPro" id="IPR015424">
    <property type="entry name" value="PyrdxlP-dep_Trfase"/>
</dbReference>
<keyword evidence="5" id="KW-0812">Transmembrane</keyword>
<evidence type="ECO:0000256" key="2">
    <source>
        <dbReference type="ARBA" id="ARBA00004389"/>
    </source>
</evidence>
<keyword evidence="6" id="KW-0256">Endoplasmic reticulum</keyword>
<evidence type="ECO:0000313" key="18">
    <source>
        <dbReference type="EMBL" id="CAF0955544.1"/>
    </source>
</evidence>
<keyword evidence="7 16" id="KW-0663">Pyridoxal phosphate</keyword>
<dbReference type="InterPro" id="IPR050477">
    <property type="entry name" value="GrpII_AminoAcid_Decarb"/>
</dbReference>
<evidence type="ECO:0000256" key="1">
    <source>
        <dbReference type="ARBA" id="ARBA00001933"/>
    </source>
</evidence>
<dbReference type="Gene3D" id="3.40.640.10">
    <property type="entry name" value="Type I PLP-dependent aspartate aminotransferase-like (Major domain)"/>
    <property type="match status" value="1"/>
</dbReference>
<comment type="cofactor">
    <cofactor evidence="1 16 17">
        <name>pyridoxal 5'-phosphate</name>
        <dbReference type="ChEBI" id="CHEBI:597326"/>
    </cofactor>
</comment>
<sequence>MPVTAHPAFNKACSYLKIKLRRIPLNPQTHEVDLMKMRRAITKNTCLLVASAPCFPHGAIDPIEDIAKLAVQYNIPLHVDACLGGFLIAFMDRAGFPLKPFDFRVEGVTSISCDTHKYGFAPKGTSVILYRNENLRQHQFFALADWPGGIYGSPSIAGSRSGYLIACCWATLMTYGMEGYVETTRKIVQTARAIAQGWSEIDGLYLLHQPDVCVVAISSDKFNIYYLFDALHAKGWHLIGLQNPPGVHIAVTQIHTQEGVVEQLLEDTRQCVKEILQSNNKKDTVTAVIYGTNQKVPDKSLICDMTKLYISTWYDTNLDTSKDQNVPHVEMTAE</sequence>
<keyword evidence="10" id="KW-0443">Lipid metabolism</keyword>
<reference evidence="18" key="1">
    <citation type="submission" date="2021-02" db="EMBL/GenBank/DDBJ databases">
        <authorList>
            <person name="Nowell W R."/>
        </authorList>
    </citation>
    <scope>NUCLEOTIDE SEQUENCE</scope>
</reference>